<dbReference type="SMR" id="A0A178VTR6"/>
<gene>
    <name evidence="3 4" type="ordered locus">At2g36355</name>
</gene>
<accession>A0A178VTR6</accession>
<dbReference type="RefSeq" id="NP_001324432.1">
    <property type="nucleotide sequence ID" value="NM_001336595.1"/>
</dbReference>
<dbReference type="OrthoDB" id="1921288at2759"/>
<protein>
    <submittedName>
        <fullName evidence="4">RAB6-interacting golgin (DUF662)</fullName>
    </submittedName>
</protein>
<name>A0A178VTR6_ARATH</name>
<evidence type="ECO:0000313" key="5">
    <source>
        <dbReference type="Proteomes" id="UP000006548"/>
    </source>
</evidence>
<feature type="region of interest" description="Disordered" evidence="1">
    <location>
        <begin position="1"/>
        <end position="24"/>
    </location>
</feature>
<dbReference type="TAIR" id="AT2G36355"/>
<dbReference type="Proteomes" id="UP000006548">
    <property type="component" value="Chromosome 2"/>
</dbReference>
<dbReference type="PANTHER" id="PTHR21470">
    <property type="entry name" value="RAB6-INTERACTING PROTEIN GORAB"/>
    <property type="match status" value="1"/>
</dbReference>
<sequence length="134" mass="15390">MNSTNSGATTSTKSKIPMEENQEEEIWRNFQAREEEIERKKMAVKDKIQQRLGFAEEATRSLTQTLEGLEIMGDPMRKEVGMVRKKIEMANREIKSLSQSCQKKVSYNQSLLTILLLFTSTTLLYPSILTPDDK</sequence>
<keyword evidence="2" id="KW-0472">Membrane</keyword>
<dbReference type="Pfam" id="PF04949">
    <property type="entry name" value="Transcrip_act"/>
    <property type="match status" value="1"/>
</dbReference>
<keyword evidence="5" id="KW-1185">Reference proteome</keyword>
<accession>A0A1P8B039</accession>
<dbReference type="ExpressionAtlas" id="A0A178VTR6">
    <property type="expression patterns" value="baseline"/>
</dbReference>
<dbReference type="InterPro" id="IPR007033">
    <property type="entry name" value="GORAB"/>
</dbReference>
<feature type="compositionally biased region" description="Polar residues" evidence="1">
    <location>
        <begin position="1"/>
        <end position="14"/>
    </location>
</feature>
<dbReference type="PANTHER" id="PTHR21470:SF3">
    <property type="entry name" value="RAB6-INTERACTING GOLGIN"/>
    <property type="match status" value="1"/>
</dbReference>
<reference evidence="5" key="2">
    <citation type="journal article" date="2017" name="Plant J.">
        <title>Araport11: a complete reannotation of the Arabidopsis thaliana reference genome.</title>
        <authorList>
            <person name="Cheng C.Y."/>
            <person name="Krishnakumar V."/>
            <person name="Chan A.P."/>
            <person name="Thibaud-Nissen F."/>
            <person name="Schobel S."/>
            <person name="Town C.D."/>
        </authorList>
    </citation>
    <scope>GENOME REANNOTATION</scope>
    <source>
        <strain evidence="5">cv. Columbia</strain>
    </source>
</reference>
<dbReference type="EMBL" id="CP002685">
    <property type="protein sequence ID" value="ANM62261.1"/>
    <property type="molecule type" value="Genomic_DNA"/>
</dbReference>
<reference evidence="4 5" key="1">
    <citation type="journal article" date="1999" name="Nature">
        <title>Sequence and analysis of chromosome 2 of the plant Arabidopsis thaliana.</title>
        <authorList>
            <person name="Lin X."/>
            <person name="Kaul S."/>
            <person name="Rounsley S."/>
            <person name="Shea T.P."/>
            <person name="Benito M.I."/>
            <person name="Town C.D."/>
            <person name="Fujii C.Y."/>
            <person name="Mason T."/>
            <person name="Bowman C.L."/>
            <person name="Barnstead M."/>
            <person name="Feldblyum T.V."/>
            <person name="Buell C.R."/>
            <person name="Ketchum K.A."/>
            <person name="Lee J."/>
            <person name="Ronning C.M."/>
            <person name="Koo H.L."/>
            <person name="Moffat K.S."/>
            <person name="Cronin L.A."/>
            <person name="Shen M."/>
            <person name="Pai G."/>
            <person name="Van Aken S."/>
            <person name="Umayam L."/>
            <person name="Tallon L.J."/>
            <person name="Gill J.E."/>
            <person name="Adams M.D."/>
            <person name="Carrera A.J."/>
            <person name="Creasy T.H."/>
            <person name="Goodman H.M."/>
            <person name="Somerville C.R."/>
            <person name="Copenhaver G.P."/>
            <person name="Preuss D."/>
            <person name="Nierman W.C."/>
            <person name="White O."/>
            <person name="Eisen J.A."/>
            <person name="Salzberg S.L."/>
            <person name="Fraser C.M."/>
            <person name="Venter J.C."/>
        </authorList>
    </citation>
    <scope>NUCLEOTIDE SEQUENCE [LARGE SCALE GENOMIC DNA]</scope>
    <source>
        <strain evidence="5">cv. Columbia</strain>
    </source>
</reference>
<evidence type="ECO:0000256" key="1">
    <source>
        <dbReference type="SAM" id="MobiDB-lite"/>
    </source>
</evidence>
<organism evidence="4 5">
    <name type="scientific">Arabidopsis thaliana</name>
    <name type="common">Mouse-ear cress</name>
    <dbReference type="NCBI Taxonomy" id="3702"/>
    <lineage>
        <taxon>Eukaryota</taxon>
        <taxon>Viridiplantae</taxon>
        <taxon>Streptophyta</taxon>
        <taxon>Embryophyta</taxon>
        <taxon>Tracheophyta</taxon>
        <taxon>Spermatophyta</taxon>
        <taxon>Magnoliopsida</taxon>
        <taxon>eudicotyledons</taxon>
        <taxon>Gunneridae</taxon>
        <taxon>Pentapetalae</taxon>
        <taxon>rosids</taxon>
        <taxon>malvids</taxon>
        <taxon>Brassicales</taxon>
        <taxon>Brassicaceae</taxon>
        <taxon>Camelineae</taxon>
        <taxon>Arabidopsis</taxon>
    </lineage>
</organism>
<dbReference type="AlphaFoldDB" id="A0A178VTR6"/>
<evidence type="ECO:0000256" key="2">
    <source>
        <dbReference type="SAM" id="Phobius"/>
    </source>
</evidence>
<proteinExistence type="predicted"/>
<evidence type="ECO:0000313" key="3">
    <source>
        <dbReference type="Araport" id="AT2G36355"/>
    </source>
</evidence>
<dbReference type="Araport" id="AT2G36355"/>
<keyword evidence="2" id="KW-1133">Transmembrane helix</keyword>
<dbReference type="GeneID" id="3768555"/>
<feature type="transmembrane region" description="Helical" evidence="2">
    <location>
        <begin position="110"/>
        <end position="128"/>
    </location>
</feature>
<evidence type="ECO:0000313" key="4">
    <source>
        <dbReference type="EMBL" id="ANM62261.1"/>
    </source>
</evidence>
<dbReference type="ProteomicsDB" id="197395"/>
<keyword evidence="2" id="KW-0812">Transmembrane</keyword>